<dbReference type="EMBL" id="BAAFJT010000003">
    <property type="protein sequence ID" value="GAB0185565.1"/>
    <property type="molecule type" value="Genomic_DNA"/>
</dbReference>
<protein>
    <submittedName>
        <fullName evidence="1">Mitochondrial enolase superfamily member 1</fullName>
    </submittedName>
</protein>
<evidence type="ECO:0000313" key="2">
    <source>
        <dbReference type="Proteomes" id="UP001623348"/>
    </source>
</evidence>
<reference evidence="1 2" key="1">
    <citation type="submission" date="2024-06" db="EMBL/GenBank/DDBJ databases">
        <title>The draft genome of Grus japonensis, version 3.</title>
        <authorList>
            <person name="Nabeshima K."/>
            <person name="Suzuki S."/>
            <person name="Onuma M."/>
        </authorList>
    </citation>
    <scope>NUCLEOTIDE SEQUENCE [LARGE SCALE GENOMIC DNA]</scope>
    <source>
        <strain evidence="1 2">451A</strain>
    </source>
</reference>
<proteinExistence type="predicted"/>
<comment type="caution">
    <text evidence="1">The sequence shown here is derived from an EMBL/GenBank/DDBJ whole genome shotgun (WGS) entry which is preliminary data.</text>
</comment>
<gene>
    <name evidence="1" type="ORF">GRJ2_001021800</name>
</gene>
<keyword evidence="2" id="KW-1185">Reference proteome</keyword>
<sequence>MNMSMRVSVYKGNKVDNMYLKFQNGFDKNQLKKLKLITKLTCHEGGVVFGTESELKDRKQDVRLNGYFSGWIRVNSMVPQRSFLEPVLFNFFINDLKMGVKSGMSKSEDEIKIFRIVEYHTNDKKQQEDLTSVFDCS</sequence>
<dbReference type="Proteomes" id="UP001623348">
    <property type="component" value="Unassembled WGS sequence"/>
</dbReference>
<dbReference type="AlphaFoldDB" id="A0ABC9WK66"/>
<evidence type="ECO:0000313" key="1">
    <source>
        <dbReference type="EMBL" id="GAB0185565.1"/>
    </source>
</evidence>
<name>A0ABC9WK66_GRUJA</name>
<organism evidence="1 2">
    <name type="scientific">Grus japonensis</name>
    <name type="common">Japanese crane</name>
    <name type="synonym">Red-crowned crane</name>
    <dbReference type="NCBI Taxonomy" id="30415"/>
    <lineage>
        <taxon>Eukaryota</taxon>
        <taxon>Metazoa</taxon>
        <taxon>Chordata</taxon>
        <taxon>Craniata</taxon>
        <taxon>Vertebrata</taxon>
        <taxon>Euteleostomi</taxon>
        <taxon>Archelosauria</taxon>
        <taxon>Archosauria</taxon>
        <taxon>Dinosauria</taxon>
        <taxon>Saurischia</taxon>
        <taxon>Theropoda</taxon>
        <taxon>Coelurosauria</taxon>
        <taxon>Aves</taxon>
        <taxon>Neognathae</taxon>
        <taxon>Neoaves</taxon>
        <taxon>Gruiformes</taxon>
        <taxon>Gruidae</taxon>
        <taxon>Grus</taxon>
    </lineage>
</organism>
<accession>A0ABC9WK66</accession>